<evidence type="ECO:0000313" key="4">
    <source>
        <dbReference type="Proteomes" id="UP000315010"/>
    </source>
</evidence>
<gene>
    <name evidence="3" type="ORF">CA13_11960</name>
</gene>
<feature type="chain" id="PRO_5023060266" description="Phytase-like domain-containing protein" evidence="1">
    <location>
        <begin position="26"/>
        <end position="424"/>
    </location>
</feature>
<dbReference type="PANTHER" id="PTHR37957:SF1">
    <property type="entry name" value="PHYTASE-LIKE DOMAIN-CONTAINING PROTEIN"/>
    <property type="match status" value="1"/>
</dbReference>
<evidence type="ECO:0000259" key="2">
    <source>
        <dbReference type="Pfam" id="PF13449"/>
    </source>
</evidence>
<dbReference type="OrthoDB" id="9803927at2"/>
<feature type="signal peptide" evidence="1">
    <location>
        <begin position="1"/>
        <end position="25"/>
    </location>
</feature>
<dbReference type="RefSeq" id="WP_146394933.1">
    <property type="nucleotide sequence ID" value="NZ_SJPJ01000001.1"/>
</dbReference>
<reference evidence="3 4" key="1">
    <citation type="submission" date="2019-02" db="EMBL/GenBank/DDBJ databases">
        <title>Deep-cultivation of Planctomycetes and their phenomic and genomic characterization uncovers novel biology.</title>
        <authorList>
            <person name="Wiegand S."/>
            <person name="Jogler M."/>
            <person name="Boedeker C."/>
            <person name="Pinto D."/>
            <person name="Vollmers J."/>
            <person name="Rivas-Marin E."/>
            <person name="Kohn T."/>
            <person name="Peeters S.H."/>
            <person name="Heuer A."/>
            <person name="Rast P."/>
            <person name="Oberbeckmann S."/>
            <person name="Bunk B."/>
            <person name="Jeske O."/>
            <person name="Meyerdierks A."/>
            <person name="Storesund J.E."/>
            <person name="Kallscheuer N."/>
            <person name="Luecker S."/>
            <person name="Lage O.M."/>
            <person name="Pohl T."/>
            <person name="Merkel B.J."/>
            <person name="Hornburger P."/>
            <person name="Mueller R.-W."/>
            <person name="Bruemmer F."/>
            <person name="Labrenz M."/>
            <person name="Spormann A.M."/>
            <person name="Op Den Camp H."/>
            <person name="Overmann J."/>
            <person name="Amann R."/>
            <person name="Jetten M.S.M."/>
            <person name="Mascher T."/>
            <person name="Medema M.H."/>
            <person name="Devos D.P."/>
            <person name="Kaster A.-K."/>
            <person name="Ovreas L."/>
            <person name="Rohde M."/>
            <person name="Galperin M.Y."/>
            <person name="Jogler C."/>
        </authorList>
    </citation>
    <scope>NUCLEOTIDE SEQUENCE [LARGE SCALE GENOMIC DNA]</scope>
    <source>
        <strain evidence="3 4">CA13</strain>
    </source>
</reference>
<organism evidence="3 4">
    <name type="scientific">Novipirellula herctigrandis</name>
    <dbReference type="NCBI Taxonomy" id="2527986"/>
    <lineage>
        <taxon>Bacteria</taxon>
        <taxon>Pseudomonadati</taxon>
        <taxon>Planctomycetota</taxon>
        <taxon>Planctomycetia</taxon>
        <taxon>Pirellulales</taxon>
        <taxon>Pirellulaceae</taxon>
        <taxon>Novipirellula</taxon>
    </lineage>
</organism>
<evidence type="ECO:0000256" key="1">
    <source>
        <dbReference type="SAM" id="SignalP"/>
    </source>
</evidence>
<keyword evidence="4" id="KW-1185">Reference proteome</keyword>
<protein>
    <recommendedName>
        <fullName evidence="2">Phytase-like domain-containing protein</fullName>
    </recommendedName>
</protein>
<accession>A0A5C5YXJ4</accession>
<sequence length="424" mass="46142" precursor="true">MTQRSTFRFAVLVFCCASFVSMQTANVSAEETILVSSESRRLVHPKPIELIGVVRLDGHAVDASGLHGKLEDGSMSNQFGGFSGMDYSGDKDRFFLLSDRGAGDGAVSYPCRFHEVNLKVDPATKQIQFDLLATRLLTSQAGSQVVGSLAAHDNDLHAMGDSHDWTAMDPEGIRCLPGGALLMSDEYGPHIVIVDPSGQIETELAIPGRFRIQLTEDGTYRRGTFPNRGLEGIAVTPSGKRFVSMLQSPLIQDGKIEDHKCFGLNCRGIILDATAKDHDDGEEMVEHEFDYRLDSFASGTSEILAVDETRFLVIERDGQVGEAAKCKRIYLIDTAKATDVCQLESMPSEEIPANVLPATKTLLIDLLDPAFGIGGALAVEKPEGLCWGKPLEDGRRTLWVCCDNDFDVNVKSEIYCFAIAGTAL</sequence>
<comment type="caution">
    <text evidence="3">The sequence shown here is derived from an EMBL/GenBank/DDBJ whole genome shotgun (WGS) entry which is preliminary data.</text>
</comment>
<dbReference type="AlphaFoldDB" id="A0A5C5YXJ4"/>
<dbReference type="Pfam" id="PF13449">
    <property type="entry name" value="Phytase-like"/>
    <property type="match status" value="1"/>
</dbReference>
<keyword evidence="1" id="KW-0732">Signal</keyword>
<dbReference type="Proteomes" id="UP000315010">
    <property type="component" value="Unassembled WGS sequence"/>
</dbReference>
<dbReference type="InterPro" id="IPR027372">
    <property type="entry name" value="Phytase-like_dom"/>
</dbReference>
<name>A0A5C5YXJ4_9BACT</name>
<dbReference type="PANTHER" id="PTHR37957">
    <property type="entry name" value="BLR7070 PROTEIN"/>
    <property type="match status" value="1"/>
</dbReference>
<evidence type="ECO:0000313" key="3">
    <source>
        <dbReference type="EMBL" id="TWT79789.1"/>
    </source>
</evidence>
<dbReference type="EMBL" id="SJPJ01000001">
    <property type="protein sequence ID" value="TWT79789.1"/>
    <property type="molecule type" value="Genomic_DNA"/>
</dbReference>
<dbReference type="SUPFAM" id="SSF101898">
    <property type="entry name" value="NHL repeat"/>
    <property type="match status" value="1"/>
</dbReference>
<feature type="domain" description="Phytase-like" evidence="2">
    <location>
        <begin position="78"/>
        <end position="406"/>
    </location>
</feature>
<proteinExistence type="predicted"/>